<dbReference type="InterPro" id="IPR023361">
    <property type="entry name" value="DUF1285_beta_roll_sf"/>
</dbReference>
<organism evidence="4 5">
    <name type="scientific">Azospirillum griseum</name>
    <dbReference type="NCBI Taxonomy" id="2496639"/>
    <lineage>
        <taxon>Bacteria</taxon>
        <taxon>Pseudomonadati</taxon>
        <taxon>Pseudomonadota</taxon>
        <taxon>Alphaproteobacteria</taxon>
        <taxon>Rhodospirillales</taxon>
        <taxon>Azospirillaceae</taxon>
        <taxon>Azospirillum</taxon>
    </lineage>
</organism>
<evidence type="ECO:0000259" key="3">
    <source>
        <dbReference type="Pfam" id="PF21028"/>
    </source>
</evidence>
<protein>
    <submittedName>
        <fullName evidence="4">DUF1285 domain-containing protein</fullName>
    </submittedName>
</protein>
<comment type="caution">
    <text evidence="4">The sequence shown here is derived from an EMBL/GenBank/DDBJ whole genome shotgun (WGS) entry which is preliminary data.</text>
</comment>
<proteinExistence type="predicted"/>
<evidence type="ECO:0000256" key="1">
    <source>
        <dbReference type="SAM" id="MobiDB-lite"/>
    </source>
</evidence>
<feature type="domain" description="DUF1285" evidence="2">
    <location>
        <begin position="36"/>
        <end position="92"/>
    </location>
</feature>
<dbReference type="AlphaFoldDB" id="A0A3S0HZH4"/>
<evidence type="ECO:0000313" key="5">
    <source>
        <dbReference type="Proteomes" id="UP000277007"/>
    </source>
</evidence>
<dbReference type="RefSeq" id="WP_126612663.1">
    <property type="nucleotide sequence ID" value="NZ_JBHUCY010000004.1"/>
</dbReference>
<feature type="domain" description="DUF1285" evidence="3">
    <location>
        <begin position="93"/>
        <end position="188"/>
    </location>
</feature>
<dbReference type="EMBL" id="RXMA01000003">
    <property type="protein sequence ID" value="RTR22896.1"/>
    <property type="molecule type" value="Genomic_DNA"/>
</dbReference>
<dbReference type="Gene3D" id="2.30.270.10">
    <property type="entry name" value="duf1285 protein"/>
    <property type="match status" value="1"/>
</dbReference>
<accession>A0A3S0HZH4</accession>
<evidence type="ECO:0000259" key="2">
    <source>
        <dbReference type="Pfam" id="PF06938"/>
    </source>
</evidence>
<reference evidence="4 5" key="1">
    <citation type="submission" date="2018-12" db="EMBL/GenBank/DDBJ databases">
        <authorList>
            <person name="Yang Y."/>
        </authorList>
    </citation>
    <scope>NUCLEOTIDE SEQUENCE [LARGE SCALE GENOMIC DNA]</scope>
    <source>
        <strain evidence="4 5">L-25-5w-1</strain>
    </source>
</reference>
<sequence length="194" mass="21131">MTSGDDTANEARAARRAALTPPVGAPPLPDRLPGEEAYDIRIARDGTWFHNGEPIHRIELAKLFATILQRDAVGDYWLMTPVEHGRIWVEDAPFVAVEMTVAGEGAEQALSFRTNLDQWVAAGPDHPIRVAVHPDSGEPTPYIVASKGLEARIARPVFYDMVARSDARATESGESEVGVWSNGVFFALGTLPEE</sequence>
<dbReference type="Pfam" id="PF21028">
    <property type="entry name" value="DUF1285_C"/>
    <property type="match status" value="1"/>
</dbReference>
<dbReference type="Pfam" id="PF06938">
    <property type="entry name" value="DUF1285_N"/>
    <property type="match status" value="1"/>
</dbReference>
<dbReference type="OrthoDB" id="3078366at2"/>
<dbReference type="InterPro" id="IPR048342">
    <property type="entry name" value="DUF1285_C"/>
</dbReference>
<evidence type="ECO:0000313" key="4">
    <source>
        <dbReference type="EMBL" id="RTR22896.1"/>
    </source>
</evidence>
<keyword evidence="5" id="KW-1185">Reference proteome</keyword>
<feature type="region of interest" description="Disordered" evidence="1">
    <location>
        <begin position="1"/>
        <end position="32"/>
    </location>
</feature>
<dbReference type="Proteomes" id="UP000277007">
    <property type="component" value="Unassembled WGS sequence"/>
</dbReference>
<dbReference type="Gene3D" id="3.10.540.10">
    <property type="entry name" value="duf1285 like domain"/>
    <property type="match status" value="1"/>
</dbReference>
<gene>
    <name evidence="4" type="ORF">EJ903_04775</name>
</gene>
<dbReference type="InterPro" id="IPR048341">
    <property type="entry name" value="DUF1285_N"/>
</dbReference>
<name>A0A3S0HZH4_9PROT</name>